<accession>A0ABS9YTB1</accession>
<gene>
    <name evidence="4" type="ORF">K9U37_05760</name>
</gene>
<keyword evidence="4" id="KW-0378">Hydrolase</keyword>
<proteinExistence type="predicted"/>
<evidence type="ECO:0000256" key="1">
    <source>
        <dbReference type="SAM" id="MobiDB-lite"/>
    </source>
</evidence>
<feature type="region of interest" description="Disordered" evidence="1">
    <location>
        <begin position="1"/>
        <end position="21"/>
    </location>
</feature>
<evidence type="ECO:0000259" key="2">
    <source>
        <dbReference type="Pfam" id="PF12904"/>
    </source>
</evidence>
<dbReference type="RefSeq" id="WP_243070890.1">
    <property type="nucleotide sequence ID" value="NZ_JAIVFL010000001.1"/>
</dbReference>
<organism evidence="4 5">
    <name type="scientific">Candidatus Mycolicibacterium alkanivorans</name>
    <dbReference type="NCBI Taxonomy" id="2954114"/>
    <lineage>
        <taxon>Bacteria</taxon>
        <taxon>Bacillati</taxon>
        <taxon>Actinomycetota</taxon>
        <taxon>Actinomycetes</taxon>
        <taxon>Mycobacteriales</taxon>
        <taxon>Mycobacteriaceae</taxon>
        <taxon>Mycolicibacterium</taxon>
    </lineage>
</organism>
<dbReference type="Proteomes" id="UP001139068">
    <property type="component" value="Unassembled WGS sequence"/>
</dbReference>
<dbReference type="GO" id="GO:0016787">
    <property type="term" value="F:hydrolase activity"/>
    <property type="evidence" value="ECO:0007669"/>
    <property type="project" value="UniProtKB-KW"/>
</dbReference>
<feature type="domain" description="Apiosidase-like catalytic" evidence="3">
    <location>
        <begin position="67"/>
        <end position="400"/>
    </location>
</feature>
<evidence type="ECO:0000313" key="5">
    <source>
        <dbReference type="Proteomes" id="UP001139068"/>
    </source>
</evidence>
<dbReference type="InterPro" id="IPR025277">
    <property type="entry name" value="Apiosidase-like_cat_dom"/>
</dbReference>
<dbReference type="Pfam" id="PF13204">
    <property type="entry name" value="Apiosidase"/>
    <property type="match status" value="1"/>
</dbReference>
<name>A0ABS9YTB1_9MYCO</name>
<dbReference type="PANTHER" id="PTHR37836">
    <property type="entry name" value="LMO1036 PROTEIN"/>
    <property type="match status" value="1"/>
</dbReference>
<reference evidence="4" key="1">
    <citation type="journal article" date="2022" name="ISME J.">
        <title>Identification of active gaseous-alkane degraders at natural gas seeps.</title>
        <authorList>
            <person name="Farhan Ul Haque M."/>
            <person name="Hernandez M."/>
            <person name="Crombie A.T."/>
            <person name="Murrell J.C."/>
        </authorList>
    </citation>
    <scope>NUCLEOTIDE SEQUENCE</scope>
    <source>
        <strain evidence="4">ANDR5</strain>
    </source>
</reference>
<evidence type="ECO:0000259" key="3">
    <source>
        <dbReference type="Pfam" id="PF13204"/>
    </source>
</evidence>
<keyword evidence="5" id="KW-1185">Reference proteome</keyword>
<feature type="domain" description="Putative collagen-binding" evidence="2">
    <location>
        <begin position="402"/>
        <end position="490"/>
    </location>
</feature>
<dbReference type="PANTHER" id="PTHR37836:SF3">
    <property type="entry name" value="ENDOGLUCANASE"/>
    <property type="match status" value="1"/>
</dbReference>
<dbReference type="InterPro" id="IPR024749">
    <property type="entry name" value="Collagen-bd_put"/>
</dbReference>
<evidence type="ECO:0000313" key="4">
    <source>
        <dbReference type="EMBL" id="MCI4674460.1"/>
    </source>
</evidence>
<comment type="caution">
    <text evidence="4">The sequence shown here is derived from an EMBL/GenBank/DDBJ whole genome shotgun (WGS) entry which is preliminary data.</text>
</comment>
<dbReference type="Pfam" id="PF12904">
    <property type="entry name" value="Collagen_bind_2"/>
    <property type="match status" value="1"/>
</dbReference>
<protein>
    <submittedName>
        <fullName evidence="4">Glycoside hydrolase family 140 protein</fullName>
    </submittedName>
</protein>
<sequence>MLKQDPPLNNEQPEEAQKRPRKSFKFVGRTALAVVALPTLIFAGLGVKSGIDAAAYQTPLIPDLTISANHRYFVDAASDPFFWMADTAWSMPISLTRDEVVEYLDKRVAQGFTVIQTVAIFNQAGGPGPNRYGDWPYGPSGLSEPVVTDGADPSDPQQYDYWDHLDFIISEANARGLRVALVPVWADRQVGTLLTKSNAEGFGAFIGARFHDRRVIWVLGGDHAADGEQQIWRNLARGIAIGATREENYNIFLMTYHPYADHSSSQYFGDDRWLSFDMLQGGHCLRYDKRRALIAATYNSSPTRPFLDGEPIYAAVPYCWDNPPDGYSTPIDVRRDAYWSVFAGAAGHTYGNHTVWQFLGATDHPALMGAVGDWRSAMDDESAWQMQFLVKLMESHPWWKGVPNNDIITDQPRDGVAQLQAIVASDKSYAMVYSPDGEPFDVDIASSIGPSTRMSWYDPRTGESIDLGMVGAASQEYKPPTAEDWVLVADAATAQPPS</sequence>
<dbReference type="EMBL" id="JAIVFL010000001">
    <property type="protein sequence ID" value="MCI4674460.1"/>
    <property type="molecule type" value="Genomic_DNA"/>
</dbReference>
<dbReference type="Gene3D" id="3.20.20.80">
    <property type="entry name" value="Glycosidases"/>
    <property type="match status" value="1"/>
</dbReference>